<gene>
    <name evidence="4" type="ORF">SAMN04487997_0690</name>
</gene>
<dbReference type="Gene3D" id="3.40.630.30">
    <property type="match status" value="1"/>
</dbReference>
<keyword evidence="5" id="KW-1185">Reference proteome</keyword>
<evidence type="ECO:0000259" key="3">
    <source>
        <dbReference type="PROSITE" id="PS51186"/>
    </source>
</evidence>
<dbReference type="InterPro" id="IPR013653">
    <property type="entry name" value="GCN5-like_dom"/>
</dbReference>
<dbReference type="InterPro" id="IPR051556">
    <property type="entry name" value="N-term/lysine_N-AcTrnsfr"/>
</dbReference>
<dbReference type="PANTHER" id="PTHR42919">
    <property type="entry name" value="N-ALPHA-ACETYLTRANSFERASE"/>
    <property type="match status" value="1"/>
</dbReference>
<proteinExistence type="predicted"/>
<keyword evidence="1 4" id="KW-0808">Transferase</keyword>
<dbReference type="InterPro" id="IPR000182">
    <property type="entry name" value="GNAT_dom"/>
</dbReference>
<dbReference type="AlphaFoldDB" id="A0A1H6QKW7"/>
<evidence type="ECO:0000313" key="5">
    <source>
        <dbReference type="Proteomes" id="UP000199420"/>
    </source>
</evidence>
<name>A0A1H6QKW7_9GAMM</name>
<dbReference type="PROSITE" id="PS51186">
    <property type="entry name" value="GNAT"/>
    <property type="match status" value="1"/>
</dbReference>
<organism evidence="4 5">
    <name type="scientific">Frateuria terrea</name>
    <dbReference type="NCBI Taxonomy" id="529704"/>
    <lineage>
        <taxon>Bacteria</taxon>
        <taxon>Pseudomonadati</taxon>
        <taxon>Pseudomonadota</taxon>
        <taxon>Gammaproteobacteria</taxon>
        <taxon>Lysobacterales</taxon>
        <taxon>Rhodanobacteraceae</taxon>
        <taxon>Frateuria</taxon>
    </lineage>
</organism>
<dbReference type="Proteomes" id="UP000199420">
    <property type="component" value="Unassembled WGS sequence"/>
</dbReference>
<evidence type="ECO:0000256" key="2">
    <source>
        <dbReference type="ARBA" id="ARBA00023315"/>
    </source>
</evidence>
<dbReference type="OrthoDB" id="9796919at2"/>
<dbReference type="CDD" id="cd04301">
    <property type="entry name" value="NAT_SF"/>
    <property type="match status" value="1"/>
</dbReference>
<feature type="domain" description="N-acetyltransferase" evidence="3">
    <location>
        <begin position="98"/>
        <end position="228"/>
    </location>
</feature>
<protein>
    <submittedName>
        <fullName evidence="4">Predicted acetyltransferase, GNAT family</fullName>
    </submittedName>
</protein>
<dbReference type="STRING" id="529704.SAMN02927913_0606"/>
<dbReference type="SUPFAM" id="SSF55729">
    <property type="entry name" value="Acyl-CoA N-acyltransferases (Nat)"/>
    <property type="match status" value="1"/>
</dbReference>
<evidence type="ECO:0000313" key="4">
    <source>
        <dbReference type="EMBL" id="SEI44329.1"/>
    </source>
</evidence>
<dbReference type="GO" id="GO:0016747">
    <property type="term" value="F:acyltransferase activity, transferring groups other than amino-acyl groups"/>
    <property type="evidence" value="ECO:0007669"/>
    <property type="project" value="InterPro"/>
</dbReference>
<keyword evidence="2" id="KW-0012">Acyltransferase</keyword>
<dbReference type="Pfam" id="PF08445">
    <property type="entry name" value="FR47"/>
    <property type="match status" value="1"/>
</dbReference>
<sequence>MNLLDRPVWSALSTAHRDLSLGDELARRYEPDVNRFASARDDSEAALRALTRLVPPSEPVFILQVPQIRVPEGLTTIKAAQGVQMVARSPVAAPGEAGDIVALSDQDAAEMLALATLTEPGPFLRHTHRMGRFVGIRVDGRLAAMAGERFHFPGFTEVSGVCTHPDFRGHGLASRLSRHVAAAIAARGETAFLHAWKTNDAAIALYRALGFEWRCDVNVAVLARPSEDSRQRQA</sequence>
<evidence type="ECO:0000256" key="1">
    <source>
        <dbReference type="ARBA" id="ARBA00022679"/>
    </source>
</evidence>
<dbReference type="InterPro" id="IPR016181">
    <property type="entry name" value="Acyl_CoA_acyltransferase"/>
</dbReference>
<dbReference type="PANTHER" id="PTHR42919:SF8">
    <property type="entry name" value="N-ALPHA-ACETYLTRANSFERASE 50"/>
    <property type="match status" value="1"/>
</dbReference>
<dbReference type="EMBL" id="FNYC01000001">
    <property type="protein sequence ID" value="SEI44329.1"/>
    <property type="molecule type" value="Genomic_DNA"/>
</dbReference>
<reference evidence="4 5" key="1">
    <citation type="submission" date="2016-10" db="EMBL/GenBank/DDBJ databases">
        <authorList>
            <person name="de Groot N.N."/>
        </authorList>
    </citation>
    <scope>NUCLEOTIDE SEQUENCE [LARGE SCALE GENOMIC DNA]</scope>
    <source>
        <strain evidence="4 5">DSM 26515</strain>
    </source>
</reference>
<accession>A0A1H6QKW7</accession>